<comment type="subcellular location">
    <subcellularLocation>
        <location evidence="1">Cell membrane</location>
        <topology evidence="1">Multi-pass membrane protein</topology>
    </subcellularLocation>
</comment>
<evidence type="ECO:0000313" key="7">
    <source>
        <dbReference type="EMBL" id="SGY86334.1"/>
    </source>
</evidence>
<keyword evidence="3" id="KW-0812">Transmembrane</keyword>
<dbReference type="GO" id="GO:0006865">
    <property type="term" value="P:amino acid transport"/>
    <property type="evidence" value="ECO:0007669"/>
    <property type="project" value="InterPro"/>
</dbReference>
<keyword evidence="4" id="KW-1133">Transmembrane helix</keyword>
<keyword evidence="8" id="KW-1185">Reference proteome</keyword>
<sequence length="60" mass="6292">MTGLLITLGNPKAILFYVGFFPTFVNIGDVSAYDTALIMLTATVAFGSVNHSFNGCISCG</sequence>
<dbReference type="Proteomes" id="UP000182660">
    <property type="component" value="Unassembled WGS sequence"/>
</dbReference>
<dbReference type="Pfam" id="PF01810">
    <property type="entry name" value="LysE"/>
    <property type="match status" value="1"/>
</dbReference>
<dbReference type="InterPro" id="IPR001123">
    <property type="entry name" value="LeuE-type"/>
</dbReference>
<evidence type="ECO:0000313" key="6">
    <source>
        <dbReference type="EMBL" id="SGY84335.1"/>
    </source>
</evidence>
<organism evidence="7 9">
    <name type="scientific">Moritella viscosa</name>
    <dbReference type="NCBI Taxonomy" id="80854"/>
    <lineage>
        <taxon>Bacteria</taxon>
        <taxon>Pseudomonadati</taxon>
        <taxon>Pseudomonadota</taxon>
        <taxon>Gammaproteobacteria</taxon>
        <taxon>Alteromonadales</taxon>
        <taxon>Moritellaceae</taxon>
        <taxon>Moritella</taxon>
    </lineage>
</organism>
<evidence type="ECO:0000256" key="3">
    <source>
        <dbReference type="ARBA" id="ARBA00022692"/>
    </source>
</evidence>
<evidence type="ECO:0000256" key="4">
    <source>
        <dbReference type="ARBA" id="ARBA00022989"/>
    </source>
</evidence>
<keyword evidence="2" id="KW-1003">Cell membrane</keyword>
<dbReference type="GeneID" id="61294339"/>
<evidence type="ECO:0000256" key="2">
    <source>
        <dbReference type="ARBA" id="ARBA00022475"/>
    </source>
</evidence>
<reference evidence="6 8" key="1">
    <citation type="submission" date="2016-11" db="EMBL/GenBank/DDBJ databases">
        <authorList>
            <person name="Klemetsen T."/>
        </authorList>
    </citation>
    <scope>NUCLEOTIDE SEQUENCE [LARGE SCALE GENOMIC DNA]</scope>
    <source>
        <strain evidence="6">MT 2528</strain>
    </source>
</reference>
<evidence type="ECO:0000256" key="5">
    <source>
        <dbReference type="ARBA" id="ARBA00023136"/>
    </source>
</evidence>
<evidence type="ECO:0000313" key="8">
    <source>
        <dbReference type="Proteomes" id="UP000182660"/>
    </source>
</evidence>
<dbReference type="EMBL" id="FPLJ01000019">
    <property type="protein sequence ID" value="SGY84335.1"/>
    <property type="molecule type" value="Genomic_DNA"/>
</dbReference>
<evidence type="ECO:0000256" key="1">
    <source>
        <dbReference type="ARBA" id="ARBA00004651"/>
    </source>
</evidence>
<name>A0A1K9YU42_9GAMM</name>
<dbReference type="Proteomes" id="UP000183794">
    <property type="component" value="Unassembled WGS sequence"/>
</dbReference>
<gene>
    <name evidence="6" type="ORF">MT2528_0613</name>
    <name evidence="7" type="ORF">NVI5450_0606</name>
</gene>
<dbReference type="GO" id="GO:0005886">
    <property type="term" value="C:plasma membrane"/>
    <property type="evidence" value="ECO:0007669"/>
    <property type="project" value="UniProtKB-SubCell"/>
</dbReference>
<keyword evidence="5" id="KW-0472">Membrane</keyword>
<dbReference type="EMBL" id="FPLD01000021">
    <property type="protein sequence ID" value="SGY86334.1"/>
    <property type="molecule type" value="Genomic_DNA"/>
</dbReference>
<accession>A0A1K9YU42</accession>
<protein>
    <submittedName>
        <fullName evidence="7">Uncharacterized protein</fullName>
    </submittedName>
</protein>
<proteinExistence type="predicted"/>
<reference evidence="7 9" key="2">
    <citation type="submission" date="2016-11" db="EMBL/GenBank/DDBJ databases">
        <authorList>
            <person name="Jaros S."/>
            <person name="Januszkiewicz K."/>
            <person name="Wedrychowicz H."/>
        </authorList>
    </citation>
    <scope>NUCLEOTIDE SEQUENCE [LARGE SCALE GENOMIC DNA]</scope>
    <source>
        <strain evidence="7">NVI 5450</strain>
    </source>
</reference>
<dbReference type="RefSeq" id="WP_045109311.1">
    <property type="nucleotide sequence ID" value="NZ_CAWQZC010000138.1"/>
</dbReference>
<evidence type="ECO:0000313" key="9">
    <source>
        <dbReference type="Proteomes" id="UP000183794"/>
    </source>
</evidence>
<dbReference type="AlphaFoldDB" id="A0A1K9YU42"/>